<sequence length="58" mass="6536">MSINTINISKMIKLNVLIRLLNNHELFDVACSKSGLSLSNAKQLLDNTDLIKQQNLRP</sequence>
<proteinExistence type="predicted"/>
<gene>
    <name evidence="1" type="ORF">PF327_01995</name>
</gene>
<organism evidence="1 2">
    <name type="scientific">Sulfurovum xiamenensis</name>
    <dbReference type="NCBI Taxonomy" id="3019066"/>
    <lineage>
        <taxon>Bacteria</taxon>
        <taxon>Pseudomonadati</taxon>
        <taxon>Campylobacterota</taxon>
        <taxon>Epsilonproteobacteria</taxon>
        <taxon>Campylobacterales</taxon>
        <taxon>Sulfurovaceae</taxon>
        <taxon>Sulfurovum</taxon>
    </lineage>
</organism>
<comment type="caution">
    <text evidence="1">The sequence shown here is derived from an EMBL/GenBank/DDBJ whole genome shotgun (WGS) entry which is preliminary data.</text>
</comment>
<evidence type="ECO:0000313" key="2">
    <source>
        <dbReference type="Proteomes" id="UP001169066"/>
    </source>
</evidence>
<protein>
    <submittedName>
        <fullName evidence="1">Uncharacterized protein</fullName>
    </submittedName>
</protein>
<dbReference type="EMBL" id="JAQIBC010000001">
    <property type="protein sequence ID" value="MDM5262961.1"/>
    <property type="molecule type" value="Genomic_DNA"/>
</dbReference>
<dbReference type="RefSeq" id="WP_289401112.1">
    <property type="nucleotide sequence ID" value="NZ_JAQIBC010000001.1"/>
</dbReference>
<evidence type="ECO:0000313" key="1">
    <source>
        <dbReference type="EMBL" id="MDM5262961.1"/>
    </source>
</evidence>
<name>A0ABT7QPM0_9BACT</name>
<accession>A0ABT7QPM0</accession>
<dbReference type="Proteomes" id="UP001169066">
    <property type="component" value="Unassembled WGS sequence"/>
</dbReference>
<keyword evidence="2" id="KW-1185">Reference proteome</keyword>
<reference evidence="1" key="1">
    <citation type="submission" date="2023-01" db="EMBL/GenBank/DDBJ databases">
        <title>Sulfurovum sp. XTW-4 genome assembly.</title>
        <authorList>
            <person name="Wang J."/>
        </authorList>
    </citation>
    <scope>NUCLEOTIDE SEQUENCE</scope>
    <source>
        <strain evidence="1">XTW-4</strain>
    </source>
</reference>